<dbReference type="GO" id="GO:0016853">
    <property type="term" value="F:isomerase activity"/>
    <property type="evidence" value="ECO:0007669"/>
    <property type="project" value="UniProtKB-KW"/>
</dbReference>
<feature type="domain" description="Gamma-butyrobetaine hydroxylase-like N-terminal" evidence="3">
    <location>
        <begin position="8"/>
        <end position="88"/>
    </location>
</feature>
<keyword evidence="1" id="KW-0479">Metal-binding</keyword>
<evidence type="ECO:0000256" key="1">
    <source>
        <dbReference type="ARBA" id="ARBA00022723"/>
    </source>
</evidence>
<accession>A0A2K9LIZ1</accession>
<keyword evidence="4" id="KW-0413">Isomerase</keyword>
<dbReference type="InterPro" id="IPR038492">
    <property type="entry name" value="GBBH-like_N_sf"/>
</dbReference>
<sequence>MSTPTAVNLHTESKEMELVYGNDSYRLSYELLRVLSPSAEVQGHGKPILQTGKRFVDIRNLEQVGNYALKITFDDGHDSGLYSWGYLHKLCMEQSALWNDYLEQLKQAGAKREPDMIGSWKPA</sequence>
<proteinExistence type="predicted"/>
<protein>
    <submittedName>
        <fullName evidence="4">1-(5-phosphoribosyl)-5-((5-phosphoribosylamino)methylideneamino)imidazole-4-carboxamide isomerase</fullName>
    </submittedName>
</protein>
<dbReference type="Pfam" id="PF06155">
    <property type="entry name" value="GBBH-like_N"/>
    <property type="match status" value="1"/>
</dbReference>
<gene>
    <name evidence="4" type="ORF">Kalk_07330</name>
</gene>
<evidence type="ECO:0000313" key="5">
    <source>
        <dbReference type="Proteomes" id="UP000235116"/>
    </source>
</evidence>
<dbReference type="Gene3D" id="3.30.2020.30">
    <property type="match status" value="1"/>
</dbReference>
<evidence type="ECO:0000259" key="3">
    <source>
        <dbReference type="Pfam" id="PF06155"/>
    </source>
</evidence>
<name>A0A2K9LIZ1_9GAMM</name>
<dbReference type="PANTHER" id="PTHR35303">
    <property type="entry name" value="OS02G0197800 PROTEIN"/>
    <property type="match status" value="1"/>
</dbReference>
<dbReference type="GO" id="GO:0046872">
    <property type="term" value="F:metal ion binding"/>
    <property type="evidence" value="ECO:0007669"/>
    <property type="project" value="UniProtKB-KW"/>
</dbReference>
<dbReference type="Proteomes" id="UP000235116">
    <property type="component" value="Chromosome"/>
</dbReference>
<dbReference type="OrthoDB" id="9794178at2"/>
<keyword evidence="2" id="KW-0408">Iron</keyword>
<dbReference type="RefSeq" id="WP_101893569.1">
    <property type="nucleotide sequence ID" value="NZ_CP022684.1"/>
</dbReference>
<dbReference type="InterPro" id="IPR010376">
    <property type="entry name" value="GBBH-like_N"/>
</dbReference>
<keyword evidence="5" id="KW-1185">Reference proteome</keyword>
<reference evidence="5" key="1">
    <citation type="submission" date="2017-08" db="EMBL/GenBank/DDBJ databases">
        <title>Direct submision.</title>
        <authorList>
            <person name="Kim S.-J."/>
            <person name="Rhee S.-K."/>
        </authorList>
    </citation>
    <scope>NUCLEOTIDE SEQUENCE [LARGE SCALE GENOMIC DNA]</scope>
    <source>
        <strain evidence="5">GI5</strain>
    </source>
</reference>
<organism evidence="4 5">
    <name type="scientific">Ketobacter alkanivorans</name>
    <dbReference type="NCBI Taxonomy" id="1917421"/>
    <lineage>
        <taxon>Bacteria</taxon>
        <taxon>Pseudomonadati</taxon>
        <taxon>Pseudomonadota</taxon>
        <taxon>Gammaproteobacteria</taxon>
        <taxon>Pseudomonadales</taxon>
        <taxon>Ketobacteraceae</taxon>
        <taxon>Ketobacter</taxon>
    </lineage>
</organism>
<evidence type="ECO:0000256" key="2">
    <source>
        <dbReference type="ARBA" id="ARBA00023004"/>
    </source>
</evidence>
<dbReference type="KEGG" id="kak:Kalk_07330"/>
<evidence type="ECO:0000313" key="4">
    <source>
        <dbReference type="EMBL" id="AUM12233.1"/>
    </source>
</evidence>
<dbReference type="EMBL" id="CP022684">
    <property type="protein sequence ID" value="AUM12233.1"/>
    <property type="molecule type" value="Genomic_DNA"/>
</dbReference>
<dbReference type="AlphaFoldDB" id="A0A2K9LIZ1"/>
<dbReference type="PANTHER" id="PTHR35303:SF5">
    <property type="entry name" value="OS02G0197800 PROTEIN"/>
    <property type="match status" value="1"/>
</dbReference>